<evidence type="ECO:0000313" key="2">
    <source>
        <dbReference type="EMBL" id="KAG0575883.1"/>
    </source>
</evidence>
<protein>
    <submittedName>
        <fullName evidence="2">Uncharacterized protein</fullName>
    </submittedName>
</protein>
<dbReference type="Proteomes" id="UP000822688">
    <property type="component" value="Chromosome 5"/>
</dbReference>
<comment type="caution">
    <text evidence="2">The sequence shown here is derived from an EMBL/GenBank/DDBJ whole genome shotgun (WGS) entry which is preliminary data.</text>
</comment>
<feature type="signal peptide" evidence="1">
    <location>
        <begin position="1"/>
        <end position="15"/>
    </location>
</feature>
<reference evidence="2" key="1">
    <citation type="submission" date="2020-06" db="EMBL/GenBank/DDBJ databases">
        <title>WGS assembly of Ceratodon purpureus strain R40.</title>
        <authorList>
            <person name="Carey S.B."/>
            <person name="Jenkins J."/>
            <person name="Shu S."/>
            <person name="Lovell J.T."/>
            <person name="Sreedasyam A."/>
            <person name="Maumus F."/>
            <person name="Tiley G.P."/>
            <person name="Fernandez-Pozo N."/>
            <person name="Barry K."/>
            <person name="Chen C."/>
            <person name="Wang M."/>
            <person name="Lipzen A."/>
            <person name="Daum C."/>
            <person name="Saski C.A."/>
            <person name="Payton A.C."/>
            <person name="Mcbreen J.C."/>
            <person name="Conrad R.E."/>
            <person name="Kollar L.M."/>
            <person name="Olsson S."/>
            <person name="Huttunen S."/>
            <person name="Landis J.B."/>
            <person name="Wickett N.J."/>
            <person name="Johnson M.G."/>
            <person name="Rensing S.A."/>
            <person name="Grimwood J."/>
            <person name="Schmutz J."/>
            <person name="Mcdaniel S.F."/>
        </authorList>
    </citation>
    <scope>NUCLEOTIDE SEQUENCE</scope>
    <source>
        <strain evidence="2">R40</strain>
    </source>
</reference>
<keyword evidence="1" id="KW-0732">Signal</keyword>
<gene>
    <name evidence="2" type="ORF">KC19_5G037300</name>
</gene>
<accession>A0A8T0HZP4</accession>
<proteinExistence type="predicted"/>
<dbReference type="AlphaFoldDB" id="A0A8T0HZP4"/>
<sequence>MTLILLLERVFVNVALFLLQSRWNFQCQASGRTPGNSKLLVRCL</sequence>
<organism evidence="2 3">
    <name type="scientific">Ceratodon purpureus</name>
    <name type="common">Fire moss</name>
    <name type="synonym">Dicranum purpureum</name>
    <dbReference type="NCBI Taxonomy" id="3225"/>
    <lineage>
        <taxon>Eukaryota</taxon>
        <taxon>Viridiplantae</taxon>
        <taxon>Streptophyta</taxon>
        <taxon>Embryophyta</taxon>
        <taxon>Bryophyta</taxon>
        <taxon>Bryophytina</taxon>
        <taxon>Bryopsida</taxon>
        <taxon>Dicranidae</taxon>
        <taxon>Pseudoditrichales</taxon>
        <taxon>Ditrichaceae</taxon>
        <taxon>Ceratodon</taxon>
    </lineage>
</organism>
<dbReference type="EMBL" id="CM026425">
    <property type="protein sequence ID" value="KAG0575883.1"/>
    <property type="molecule type" value="Genomic_DNA"/>
</dbReference>
<name>A0A8T0HZP4_CERPU</name>
<evidence type="ECO:0000256" key="1">
    <source>
        <dbReference type="SAM" id="SignalP"/>
    </source>
</evidence>
<feature type="chain" id="PRO_5035901015" evidence="1">
    <location>
        <begin position="16"/>
        <end position="44"/>
    </location>
</feature>
<evidence type="ECO:0000313" key="3">
    <source>
        <dbReference type="Proteomes" id="UP000822688"/>
    </source>
</evidence>
<keyword evidence="3" id="KW-1185">Reference proteome</keyword>